<dbReference type="Proteomes" id="UP000068016">
    <property type="component" value="Unassembled WGS sequence"/>
</dbReference>
<reference evidence="1 2" key="1">
    <citation type="submission" date="2015-11" db="EMBL/GenBank/DDBJ databases">
        <title>Expanding the genomic diversity of Burkholderia species for the development of highly accurate diagnostics.</title>
        <authorList>
            <person name="Sahl J."/>
            <person name="Keim P."/>
            <person name="Wagner D."/>
        </authorList>
    </citation>
    <scope>NUCLEOTIDE SEQUENCE [LARGE SCALE GENOMIC DNA]</scope>
    <source>
        <strain evidence="1 2">MSMB793WGS</strain>
    </source>
</reference>
<name>A0A108EV15_9BURK</name>
<evidence type="ECO:0000313" key="2">
    <source>
        <dbReference type="Proteomes" id="UP000068016"/>
    </source>
</evidence>
<gene>
    <name evidence="1" type="ORF">WT83_11125</name>
</gene>
<accession>A0A108EV15</accession>
<organism evidence="1 2">
    <name type="scientific">Burkholderia territorii</name>
    <dbReference type="NCBI Taxonomy" id="1503055"/>
    <lineage>
        <taxon>Bacteria</taxon>
        <taxon>Pseudomonadati</taxon>
        <taxon>Pseudomonadota</taxon>
        <taxon>Betaproteobacteria</taxon>
        <taxon>Burkholderiales</taxon>
        <taxon>Burkholderiaceae</taxon>
        <taxon>Burkholderia</taxon>
        <taxon>Burkholderia cepacia complex</taxon>
    </lineage>
</organism>
<dbReference type="EMBL" id="LPLZ01000033">
    <property type="protein sequence ID" value="KWN18025.1"/>
    <property type="molecule type" value="Genomic_DNA"/>
</dbReference>
<sequence>MIWLVVASTCVLAWDVPAVVYPQLVKRANGPEGFVPPGWKLELLRKGDLTGAKREDLVMVLRQNDPRNIVTHDDMCENPLDTNPRILAVAFSRPDGSYALALENHTLIPRRESPCLDDVLHEGNVSIDRGSLNLTLHRFASAGTWEMGDSTYKFRWKNQRFELIGYDEMSVMRNSGEVSEVSVNFMTHKAKLSSGNVSEDHPKNVRWVKFDSPRRWTPDEVGEDPSFFESLSAIWRDKH</sequence>
<protein>
    <submittedName>
        <fullName evidence="1">Uncharacterized protein</fullName>
    </submittedName>
</protein>
<dbReference type="AlphaFoldDB" id="A0A108EV15"/>
<evidence type="ECO:0000313" key="1">
    <source>
        <dbReference type="EMBL" id="KWN18025.1"/>
    </source>
</evidence>
<proteinExistence type="predicted"/>
<dbReference type="RefSeq" id="WP_060347072.1">
    <property type="nucleotide sequence ID" value="NZ_LPLZ01000033.1"/>
</dbReference>
<comment type="caution">
    <text evidence="1">The sequence shown here is derived from an EMBL/GenBank/DDBJ whole genome shotgun (WGS) entry which is preliminary data.</text>
</comment>